<keyword evidence="2 7" id="KW-0813">Transport</keyword>
<feature type="domain" description="ABC transmembrane type-1" evidence="8">
    <location>
        <begin position="77"/>
        <end position="282"/>
    </location>
</feature>
<feature type="transmembrane region" description="Helical" evidence="7">
    <location>
        <begin position="12"/>
        <end position="41"/>
    </location>
</feature>
<feature type="transmembrane region" description="Helical" evidence="7">
    <location>
        <begin position="184"/>
        <end position="208"/>
    </location>
</feature>
<evidence type="ECO:0000256" key="3">
    <source>
        <dbReference type="ARBA" id="ARBA00022475"/>
    </source>
</evidence>
<dbReference type="AlphaFoldDB" id="A0A329MBY4"/>
<dbReference type="SUPFAM" id="SSF161098">
    <property type="entry name" value="MetI-like"/>
    <property type="match status" value="1"/>
</dbReference>
<evidence type="ECO:0000259" key="8">
    <source>
        <dbReference type="PROSITE" id="PS50928"/>
    </source>
</evidence>
<evidence type="ECO:0000313" key="10">
    <source>
        <dbReference type="Proteomes" id="UP000250369"/>
    </source>
</evidence>
<accession>A0A329MBY4</accession>
<dbReference type="OrthoDB" id="9810086at2"/>
<dbReference type="PROSITE" id="PS50928">
    <property type="entry name" value="ABC_TM1"/>
    <property type="match status" value="1"/>
</dbReference>
<keyword evidence="5 7" id="KW-1133">Transmembrane helix</keyword>
<sequence>MMNAMRETKLDQIFVAINTVLLSGILIATLYPLVFVISASISDPDLVNSGRMILLPKGISFEGYANVFKDSRIWTGYKMTIFYTLAGTLINLAVTIPAAYSLSRKDFVGKKVIIIIFMATMFFSGGLIPTYLLMKDIGILNTIWSMLLPGATSIWYIVICRTYFQTNIPDELREAAVIDGCTDFRLFFSIVLPLSSAIIAVMALFFGVSHWNNYFSALVYLSDKELFPLQLILREILVKSEFNAQMLLIGSSDSEALGKELRIAEQTKYALIIVSTLPVMLAYPFIQKYFVKGVMVGSLKG</sequence>
<feature type="transmembrane region" description="Helical" evidence="7">
    <location>
        <begin position="81"/>
        <end position="100"/>
    </location>
</feature>
<comment type="subcellular location">
    <subcellularLocation>
        <location evidence="1 7">Cell membrane</location>
        <topology evidence="1 7">Multi-pass membrane protein</topology>
    </subcellularLocation>
</comment>
<evidence type="ECO:0000256" key="2">
    <source>
        <dbReference type="ARBA" id="ARBA00022448"/>
    </source>
</evidence>
<dbReference type="PANTHER" id="PTHR43744:SF9">
    <property type="entry name" value="POLYGALACTURONAN_RHAMNOGALACTURONAN TRANSPORT SYSTEM PERMEASE PROTEIN YTCP"/>
    <property type="match status" value="1"/>
</dbReference>
<feature type="transmembrane region" description="Helical" evidence="7">
    <location>
        <begin position="112"/>
        <end position="131"/>
    </location>
</feature>
<evidence type="ECO:0000313" key="9">
    <source>
        <dbReference type="EMBL" id="RAV17420.1"/>
    </source>
</evidence>
<dbReference type="InterPro" id="IPR035906">
    <property type="entry name" value="MetI-like_sf"/>
</dbReference>
<dbReference type="GO" id="GO:0005886">
    <property type="term" value="C:plasma membrane"/>
    <property type="evidence" value="ECO:0007669"/>
    <property type="project" value="UniProtKB-SubCell"/>
</dbReference>
<comment type="caution">
    <text evidence="9">The sequence shown here is derived from an EMBL/GenBank/DDBJ whole genome shotgun (WGS) entry which is preliminary data.</text>
</comment>
<proteinExistence type="inferred from homology"/>
<comment type="similarity">
    <text evidence="7">Belongs to the binding-protein-dependent transport system permease family.</text>
</comment>
<dbReference type="CDD" id="cd06261">
    <property type="entry name" value="TM_PBP2"/>
    <property type="match status" value="1"/>
</dbReference>
<gene>
    <name evidence="9" type="ORF">DQG23_27670</name>
</gene>
<dbReference type="InterPro" id="IPR000515">
    <property type="entry name" value="MetI-like"/>
</dbReference>
<evidence type="ECO:0000256" key="4">
    <source>
        <dbReference type="ARBA" id="ARBA00022692"/>
    </source>
</evidence>
<organism evidence="9 10">
    <name type="scientific">Paenibacillus contaminans</name>
    <dbReference type="NCBI Taxonomy" id="450362"/>
    <lineage>
        <taxon>Bacteria</taxon>
        <taxon>Bacillati</taxon>
        <taxon>Bacillota</taxon>
        <taxon>Bacilli</taxon>
        <taxon>Bacillales</taxon>
        <taxon>Paenibacillaceae</taxon>
        <taxon>Paenibacillus</taxon>
    </lineage>
</organism>
<feature type="transmembrane region" description="Helical" evidence="7">
    <location>
        <begin position="269"/>
        <end position="286"/>
    </location>
</feature>
<dbReference type="GO" id="GO:0055085">
    <property type="term" value="P:transmembrane transport"/>
    <property type="evidence" value="ECO:0007669"/>
    <property type="project" value="InterPro"/>
</dbReference>
<evidence type="ECO:0000256" key="1">
    <source>
        <dbReference type="ARBA" id="ARBA00004651"/>
    </source>
</evidence>
<dbReference type="RefSeq" id="WP_113034271.1">
    <property type="nucleotide sequence ID" value="NZ_QMFB01000019.1"/>
</dbReference>
<keyword evidence="10" id="KW-1185">Reference proteome</keyword>
<keyword evidence="6 7" id="KW-0472">Membrane</keyword>
<feature type="transmembrane region" description="Helical" evidence="7">
    <location>
        <begin position="143"/>
        <end position="164"/>
    </location>
</feature>
<dbReference type="Proteomes" id="UP000250369">
    <property type="component" value="Unassembled WGS sequence"/>
</dbReference>
<keyword evidence="4 7" id="KW-0812">Transmembrane</keyword>
<dbReference type="EMBL" id="QMFB01000019">
    <property type="protein sequence ID" value="RAV17420.1"/>
    <property type="molecule type" value="Genomic_DNA"/>
</dbReference>
<evidence type="ECO:0000256" key="7">
    <source>
        <dbReference type="RuleBase" id="RU363032"/>
    </source>
</evidence>
<evidence type="ECO:0000256" key="6">
    <source>
        <dbReference type="ARBA" id="ARBA00023136"/>
    </source>
</evidence>
<protein>
    <submittedName>
        <fullName evidence="9">Carbohydrate ABC transporter permease</fullName>
    </submittedName>
</protein>
<dbReference type="PANTHER" id="PTHR43744">
    <property type="entry name" value="ABC TRANSPORTER PERMEASE PROTEIN MG189-RELATED-RELATED"/>
    <property type="match status" value="1"/>
</dbReference>
<evidence type="ECO:0000256" key="5">
    <source>
        <dbReference type="ARBA" id="ARBA00022989"/>
    </source>
</evidence>
<name>A0A329MBY4_9BACL</name>
<reference evidence="9 10" key="1">
    <citation type="journal article" date="2009" name="Int. J. Syst. Evol. Microbiol.">
        <title>Paenibacillus contaminans sp. nov., isolated from a contaminated laboratory plate.</title>
        <authorList>
            <person name="Chou J.H."/>
            <person name="Lee J.H."/>
            <person name="Lin M.C."/>
            <person name="Chang P.S."/>
            <person name="Arun A.B."/>
            <person name="Young C.C."/>
            <person name="Chen W.M."/>
        </authorList>
    </citation>
    <scope>NUCLEOTIDE SEQUENCE [LARGE SCALE GENOMIC DNA]</scope>
    <source>
        <strain evidence="9 10">CKOBP-6</strain>
    </source>
</reference>
<keyword evidence="3" id="KW-1003">Cell membrane</keyword>
<dbReference type="Pfam" id="PF00528">
    <property type="entry name" value="BPD_transp_1"/>
    <property type="match status" value="1"/>
</dbReference>
<dbReference type="Gene3D" id="1.10.3720.10">
    <property type="entry name" value="MetI-like"/>
    <property type="match status" value="1"/>
</dbReference>